<dbReference type="InterPro" id="IPR001173">
    <property type="entry name" value="Glyco_trans_2-like"/>
</dbReference>
<dbReference type="PANTHER" id="PTHR43685:SF2">
    <property type="entry name" value="GLYCOSYLTRANSFERASE 2-LIKE DOMAIN-CONTAINING PROTEIN"/>
    <property type="match status" value="1"/>
</dbReference>
<dbReference type="EMBL" id="JACWMX010000007">
    <property type="protein sequence ID" value="MBD1394712.1"/>
    <property type="molecule type" value="Genomic_DNA"/>
</dbReference>
<dbReference type="Proteomes" id="UP000619078">
    <property type="component" value="Unassembled WGS sequence"/>
</dbReference>
<dbReference type="Gene3D" id="3.90.550.10">
    <property type="entry name" value="Spore Coat Polysaccharide Biosynthesis Protein SpsA, Chain A"/>
    <property type="match status" value="1"/>
</dbReference>
<protein>
    <submittedName>
        <fullName evidence="2">Glycosyltransferase family 2 protein</fullName>
    </submittedName>
</protein>
<dbReference type="AlphaFoldDB" id="A0A926NTH2"/>
<keyword evidence="3" id="KW-1185">Reference proteome</keyword>
<sequence length="306" mass="34796">MRLSVIISTYNPDQKRLSQTIDGLKSQSLAKHEWELIIVDNNSSNYFHNEFDLDWHPSAKIITETKQGLTYARLRGFNELTGDIVVMVDDDNVLNSDYLEQVLSIFNQYPKVASIGGKSSPLFESRPPDWLKEFYGNLALRNLGDNVMISEWANRYPQAAPIGAGMAMRREALDTYIKKITTGQSNISDRTGTSLTSGGDNDLVLEMLRSGWQVGYFPQLTLQHIIPAKRMEVAYLARLIHNTNKSWVQLLQSHGINPWKKIPKWGVLPRKIKAWVTYKAWQNKSSYIKWQGVCGTFEGMAALPEN</sequence>
<dbReference type="Pfam" id="PF00535">
    <property type="entry name" value="Glycos_transf_2"/>
    <property type="match status" value="1"/>
</dbReference>
<reference evidence="2" key="1">
    <citation type="submission" date="2020-09" db="EMBL/GenBank/DDBJ databases">
        <title>Novel species of Mucilaginibacter isolated from a glacier on the Tibetan Plateau.</title>
        <authorList>
            <person name="Liu Q."/>
            <person name="Xin Y.-H."/>
        </authorList>
    </citation>
    <scope>NUCLEOTIDE SEQUENCE</scope>
    <source>
        <strain evidence="2">ZB1P21</strain>
    </source>
</reference>
<dbReference type="SUPFAM" id="SSF53448">
    <property type="entry name" value="Nucleotide-diphospho-sugar transferases"/>
    <property type="match status" value="1"/>
</dbReference>
<evidence type="ECO:0000313" key="2">
    <source>
        <dbReference type="EMBL" id="MBD1394712.1"/>
    </source>
</evidence>
<evidence type="ECO:0000313" key="3">
    <source>
        <dbReference type="Proteomes" id="UP000619078"/>
    </source>
</evidence>
<feature type="domain" description="Glycosyltransferase 2-like" evidence="1">
    <location>
        <begin position="4"/>
        <end position="140"/>
    </location>
</feature>
<dbReference type="InterPro" id="IPR029044">
    <property type="entry name" value="Nucleotide-diphossugar_trans"/>
</dbReference>
<dbReference type="PANTHER" id="PTHR43685">
    <property type="entry name" value="GLYCOSYLTRANSFERASE"/>
    <property type="match status" value="1"/>
</dbReference>
<dbReference type="RefSeq" id="WP_191164584.1">
    <property type="nucleotide sequence ID" value="NZ_JACWMX010000007.1"/>
</dbReference>
<name>A0A926NTH2_9SPHI</name>
<organism evidence="2 3">
    <name type="scientific">Mucilaginibacter glaciei</name>
    <dbReference type="NCBI Taxonomy" id="2772109"/>
    <lineage>
        <taxon>Bacteria</taxon>
        <taxon>Pseudomonadati</taxon>
        <taxon>Bacteroidota</taxon>
        <taxon>Sphingobacteriia</taxon>
        <taxon>Sphingobacteriales</taxon>
        <taxon>Sphingobacteriaceae</taxon>
        <taxon>Mucilaginibacter</taxon>
    </lineage>
</organism>
<dbReference type="InterPro" id="IPR050834">
    <property type="entry name" value="Glycosyltransf_2"/>
</dbReference>
<comment type="caution">
    <text evidence="2">The sequence shown here is derived from an EMBL/GenBank/DDBJ whole genome shotgun (WGS) entry which is preliminary data.</text>
</comment>
<evidence type="ECO:0000259" key="1">
    <source>
        <dbReference type="Pfam" id="PF00535"/>
    </source>
</evidence>
<dbReference type="CDD" id="cd00761">
    <property type="entry name" value="Glyco_tranf_GTA_type"/>
    <property type="match status" value="1"/>
</dbReference>
<gene>
    <name evidence="2" type="ORF">IDJ76_16505</name>
</gene>
<accession>A0A926NTH2</accession>
<proteinExistence type="predicted"/>